<feature type="region of interest" description="Disordered" evidence="2">
    <location>
        <begin position="158"/>
        <end position="193"/>
    </location>
</feature>
<protein>
    <submittedName>
        <fullName evidence="3">Phage minor structural protein GP20</fullName>
    </submittedName>
</protein>
<name>A0AB34P2S4_LACGS</name>
<evidence type="ECO:0000313" key="3">
    <source>
        <dbReference type="EMBL" id="KFL98086.1"/>
    </source>
</evidence>
<feature type="compositionally biased region" description="Polar residues" evidence="2">
    <location>
        <begin position="172"/>
        <end position="192"/>
    </location>
</feature>
<feature type="coiled-coil region" evidence="1">
    <location>
        <begin position="31"/>
        <end position="89"/>
    </location>
</feature>
<organism evidence="3 4">
    <name type="scientific">Lactobacillus gasseri SV-16A-US</name>
    <dbReference type="NCBI Taxonomy" id="575604"/>
    <lineage>
        <taxon>Bacteria</taxon>
        <taxon>Bacillati</taxon>
        <taxon>Bacillota</taxon>
        <taxon>Bacilli</taxon>
        <taxon>Lactobacillales</taxon>
        <taxon>Lactobacillaceae</taxon>
        <taxon>Lactobacillus</taxon>
    </lineage>
</organism>
<proteinExistence type="predicted"/>
<keyword evidence="1" id="KW-0175">Coiled coil</keyword>
<evidence type="ECO:0000256" key="2">
    <source>
        <dbReference type="SAM" id="MobiDB-lite"/>
    </source>
</evidence>
<reference evidence="3 4" key="1">
    <citation type="submission" date="2010-03" db="EMBL/GenBank/DDBJ databases">
        <title>The Genome Sequence of Lactobacillus gasseri strain SV-16A-US.</title>
        <authorList>
            <consortium name="The Broad Institute Genome Sequencing Platform"/>
            <person name="Ward D."/>
            <person name="Earl A."/>
            <person name="Feldgarden M."/>
            <person name="Gevers D."/>
            <person name="Young S.K."/>
            <person name="Zeng Q."/>
            <person name="Koehrsen M."/>
            <person name="Alvarado L."/>
            <person name="Berlin A."/>
            <person name="Bochicchio J."/>
            <person name="Borenstein D."/>
            <person name="Chapman S.B."/>
            <person name="Chen Z."/>
            <person name="Engels R."/>
            <person name="Freedman E."/>
            <person name="Gellesch M."/>
            <person name="Goldberg J."/>
            <person name="Griggs A."/>
            <person name="Gujja S."/>
            <person name="Heilman E."/>
            <person name="Heiman D."/>
            <person name="Hepburn T."/>
            <person name="Howarth C."/>
            <person name="Jen D."/>
            <person name="Larson L."/>
            <person name="Mehta T."/>
            <person name="Park D."/>
            <person name="Pearson M."/>
            <person name="Roberts A."/>
            <person name="Saif S."/>
            <person name="Shea T."/>
            <person name="Shenoy N."/>
            <person name="Sisk P."/>
            <person name="Stolte C."/>
            <person name="Sykes S."/>
            <person name="Thomson T."/>
            <person name="Walk T."/>
            <person name="White J."/>
            <person name="Yandava C."/>
            <person name="Liu Y."/>
            <person name="Xu Q."/>
            <person name="Haas B."/>
            <person name="Nusbaum C."/>
            <person name="Birren B."/>
        </authorList>
    </citation>
    <scope>NUCLEOTIDE SEQUENCE [LARGE SCALE GENOMIC DNA]</scope>
    <source>
        <strain evidence="3 4">SV-16A-US</strain>
    </source>
</reference>
<dbReference type="InterPro" id="IPR009636">
    <property type="entry name" value="SCAF"/>
</dbReference>
<evidence type="ECO:0000256" key="1">
    <source>
        <dbReference type="SAM" id="Coils"/>
    </source>
</evidence>
<sequence>MERDFLEKQGLNADQIKAVMAQNGKETNALRDDYDRKLASLNDQIDGYKSQVTDRDKQIKSLSTAAKDNEELRAKFAEVEKANKEKDKEWSNKLASQKKEFAISSALSKAGALENKAVLPFIDTGKVSLDENGNLLGFQEQVDAAKQNYGFLFKKDEPAEPQKPATHVVVSGNGTSEVPQDPSKMTLQQQNELYKEDPARWTQLFRKKK</sequence>
<dbReference type="RefSeq" id="WP_003653928.1">
    <property type="nucleotide sequence ID" value="NZ_KN050674.1"/>
</dbReference>
<dbReference type="Proteomes" id="UP000030761">
    <property type="component" value="Unassembled WGS sequence"/>
</dbReference>
<gene>
    <name evidence="3" type="ORF">HMPREF5175_00928</name>
</gene>
<dbReference type="EMBL" id="KN050674">
    <property type="protein sequence ID" value="KFL98086.1"/>
    <property type="molecule type" value="Genomic_DNA"/>
</dbReference>
<evidence type="ECO:0000313" key="4">
    <source>
        <dbReference type="Proteomes" id="UP000030761"/>
    </source>
</evidence>
<dbReference type="Pfam" id="PF06810">
    <property type="entry name" value="Phage_scaffold"/>
    <property type="match status" value="1"/>
</dbReference>
<dbReference type="AlphaFoldDB" id="A0AB34P2S4"/>
<accession>A0AB34P2S4</accession>